<keyword evidence="1" id="KW-1133">Transmembrane helix</keyword>
<feature type="transmembrane region" description="Helical" evidence="1">
    <location>
        <begin position="68"/>
        <end position="85"/>
    </location>
</feature>
<keyword evidence="1" id="KW-0812">Transmembrane</keyword>
<evidence type="ECO:0000313" key="2">
    <source>
        <dbReference type="EMBL" id="OOF68243.1"/>
    </source>
</evidence>
<evidence type="ECO:0000256" key="1">
    <source>
        <dbReference type="SAM" id="Phobius"/>
    </source>
</evidence>
<gene>
    <name evidence="2" type="ORF">BKG89_07740</name>
</gene>
<dbReference type="PIRSF" id="PIRSF003203">
    <property type="entry name" value="AzlD"/>
    <property type="match status" value="1"/>
</dbReference>
<dbReference type="EMBL" id="MLAA01000035">
    <property type="protein sequence ID" value="OOF68243.1"/>
    <property type="molecule type" value="Genomic_DNA"/>
</dbReference>
<dbReference type="RefSeq" id="WP_077463767.1">
    <property type="nucleotide sequence ID" value="NZ_MLAA01000035.1"/>
</dbReference>
<dbReference type="InterPro" id="IPR008407">
    <property type="entry name" value="Brnchd-chn_aa_trnsp_AzlD"/>
</dbReference>
<feature type="transmembrane region" description="Helical" evidence="1">
    <location>
        <begin position="6"/>
        <end position="25"/>
    </location>
</feature>
<sequence>MTLTEQIITIGIAILGVQFTRWLPFWIFSTKRPIPQYVHYLGTVLPAAVFGMLVIYCYKNVDITSGHFGLPDFIAGAVVLILHFWKKNMFLSMAVGTGLYMILVQFVWY</sequence>
<protein>
    <submittedName>
        <fullName evidence="2">Branched-chain amino acid ABC transporter</fullName>
    </submittedName>
</protein>
<reference evidence="2 3" key="1">
    <citation type="submission" date="2016-10" db="EMBL/GenBank/DDBJ databases">
        <title>Rodentibacter gen. nov. and new species.</title>
        <authorList>
            <person name="Christensen H."/>
        </authorList>
    </citation>
    <scope>NUCLEOTIDE SEQUENCE [LARGE SCALE GENOMIC DNA]</scope>
    <source>
        <strain evidence="2 3">1998236014</strain>
    </source>
</reference>
<evidence type="ECO:0000313" key="3">
    <source>
        <dbReference type="Proteomes" id="UP000188820"/>
    </source>
</evidence>
<accession>A0ABX3KVQ5</accession>
<dbReference type="Pfam" id="PF05437">
    <property type="entry name" value="AzlD"/>
    <property type="match status" value="1"/>
</dbReference>
<organism evidence="2 3">
    <name type="scientific">Rodentibacter caecimuris</name>
    <dbReference type="NCBI Taxonomy" id="1796644"/>
    <lineage>
        <taxon>Bacteria</taxon>
        <taxon>Pseudomonadati</taxon>
        <taxon>Pseudomonadota</taxon>
        <taxon>Gammaproteobacteria</taxon>
        <taxon>Pasteurellales</taxon>
        <taxon>Pasteurellaceae</taxon>
        <taxon>Rodentibacter</taxon>
    </lineage>
</organism>
<proteinExistence type="predicted"/>
<keyword evidence="3" id="KW-1185">Reference proteome</keyword>
<feature type="transmembrane region" description="Helical" evidence="1">
    <location>
        <begin position="90"/>
        <end position="108"/>
    </location>
</feature>
<comment type="caution">
    <text evidence="2">The sequence shown here is derived from an EMBL/GenBank/DDBJ whole genome shotgun (WGS) entry which is preliminary data.</text>
</comment>
<feature type="transmembrane region" description="Helical" evidence="1">
    <location>
        <begin position="37"/>
        <end position="56"/>
    </location>
</feature>
<dbReference type="Proteomes" id="UP000188820">
    <property type="component" value="Unassembled WGS sequence"/>
</dbReference>
<keyword evidence="1" id="KW-0472">Membrane</keyword>
<name>A0ABX3KVQ5_9PAST</name>